<dbReference type="RefSeq" id="WP_184905138.1">
    <property type="nucleotide sequence ID" value="NZ_JACHMX010000001.1"/>
</dbReference>
<dbReference type="AlphaFoldDB" id="A0A841BI75"/>
<sequence>MPNLDFYAVDDDWSSVLETVFDLGLFRVFESDSELDRELREFHTAAEVPDGRPGRSLALFAVGSGPGPVPTRIDFLPGVHPDATFRYCCEGWGLIQLYHAVAVGAQELRWSHTNHNTEKRAAAWAATLPRLGDPDEWNWPAVTSASGRLNRAIRRMAVSKIGSHPVLPNAARFIEDNDLRYEYGTGIHAAPAPGYGRSMTRP</sequence>
<dbReference type="Proteomes" id="UP000580861">
    <property type="component" value="Unassembled WGS sequence"/>
</dbReference>
<gene>
    <name evidence="1" type="ORF">HDA45_008410</name>
</gene>
<name>A0A841BI75_9PSEU</name>
<evidence type="ECO:0000313" key="1">
    <source>
        <dbReference type="EMBL" id="MBB5858323.1"/>
    </source>
</evidence>
<organism evidence="1 2">
    <name type="scientific">Amycolatopsis umgeniensis</name>
    <dbReference type="NCBI Taxonomy" id="336628"/>
    <lineage>
        <taxon>Bacteria</taxon>
        <taxon>Bacillati</taxon>
        <taxon>Actinomycetota</taxon>
        <taxon>Actinomycetes</taxon>
        <taxon>Pseudonocardiales</taxon>
        <taxon>Pseudonocardiaceae</taxon>
        <taxon>Amycolatopsis</taxon>
    </lineage>
</organism>
<keyword evidence="2" id="KW-1185">Reference proteome</keyword>
<comment type="caution">
    <text evidence="1">The sequence shown here is derived from an EMBL/GenBank/DDBJ whole genome shotgun (WGS) entry which is preliminary data.</text>
</comment>
<dbReference type="EMBL" id="JACHMX010000001">
    <property type="protein sequence ID" value="MBB5858323.1"/>
    <property type="molecule type" value="Genomic_DNA"/>
</dbReference>
<proteinExistence type="predicted"/>
<reference evidence="1 2" key="1">
    <citation type="submission" date="2020-08" db="EMBL/GenBank/DDBJ databases">
        <title>Sequencing the genomes of 1000 actinobacteria strains.</title>
        <authorList>
            <person name="Klenk H.-P."/>
        </authorList>
    </citation>
    <scope>NUCLEOTIDE SEQUENCE [LARGE SCALE GENOMIC DNA]</scope>
    <source>
        <strain evidence="1 2">DSM 45272</strain>
    </source>
</reference>
<accession>A0A841BI75</accession>
<evidence type="ECO:0000313" key="2">
    <source>
        <dbReference type="Proteomes" id="UP000580861"/>
    </source>
</evidence>
<protein>
    <submittedName>
        <fullName evidence="1">Uncharacterized protein</fullName>
    </submittedName>
</protein>